<dbReference type="InterPro" id="IPR009597">
    <property type="entry name" value="DUF1206"/>
</dbReference>
<proteinExistence type="predicted"/>
<feature type="transmembrane region" description="Helical" evidence="1">
    <location>
        <begin position="28"/>
        <end position="51"/>
    </location>
</feature>
<protein>
    <submittedName>
        <fullName evidence="3">Uncharacterized protein DUF1206</fullName>
    </submittedName>
</protein>
<evidence type="ECO:0000259" key="2">
    <source>
        <dbReference type="Pfam" id="PF06724"/>
    </source>
</evidence>
<dbReference type="EMBL" id="SHKY01000001">
    <property type="protein sequence ID" value="RZU48681.1"/>
    <property type="molecule type" value="Genomic_DNA"/>
</dbReference>
<feature type="transmembrane region" description="Helical" evidence="1">
    <location>
        <begin position="204"/>
        <end position="225"/>
    </location>
</feature>
<feature type="transmembrane region" description="Helical" evidence="1">
    <location>
        <begin position="114"/>
        <end position="132"/>
    </location>
</feature>
<dbReference type="RefSeq" id="WP_130507889.1">
    <property type="nucleotide sequence ID" value="NZ_SHKY01000001.1"/>
</dbReference>
<accession>A0A4Q7ZEK2</accession>
<evidence type="ECO:0000313" key="4">
    <source>
        <dbReference type="Proteomes" id="UP000292564"/>
    </source>
</evidence>
<name>A0A4Q7ZEK2_9ACTN</name>
<keyword evidence="1" id="KW-1133">Transmembrane helix</keyword>
<feature type="domain" description="DUF1206" evidence="2">
    <location>
        <begin position="112"/>
        <end position="175"/>
    </location>
</feature>
<feature type="transmembrane region" description="Helical" evidence="1">
    <location>
        <begin position="152"/>
        <end position="173"/>
    </location>
</feature>
<keyword evidence="4" id="KW-1185">Reference proteome</keyword>
<dbReference type="OrthoDB" id="4552598at2"/>
<evidence type="ECO:0000256" key="1">
    <source>
        <dbReference type="SAM" id="Phobius"/>
    </source>
</evidence>
<feature type="transmembrane region" description="Helical" evidence="1">
    <location>
        <begin position="71"/>
        <end position="93"/>
    </location>
</feature>
<keyword evidence="1" id="KW-0812">Transmembrane</keyword>
<comment type="caution">
    <text evidence="3">The sequence shown here is derived from an EMBL/GenBank/DDBJ whole genome shotgun (WGS) entry which is preliminary data.</text>
</comment>
<organism evidence="3 4">
    <name type="scientific">Krasilnikovia cinnamomea</name>
    <dbReference type="NCBI Taxonomy" id="349313"/>
    <lineage>
        <taxon>Bacteria</taxon>
        <taxon>Bacillati</taxon>
        <taxon>Actinomycetota</taxon>
        <taxon>Actinomycetes</taxon>
        <taxon>Micromonosporales</taxon>
        <taxon>Micromonosporaceae</taxon>
        <taxon>Krasilnikovia</taxon>
    </lineage>
</organism>
<gene>
    <name evidence="3" type="ORF">EV385_0399</name>
</gene>
<dbReference type="AlphaFoldDB" id="A0A4Q7ZEK2"/>
<reference evidence="3 4" key="1">
    <citation type="submission" date="2019-02" db="EMBL/GenBank/DDBJ databases">
        <title>Sequencing the genomes of 1000 actinobacteria strains.</title>
        <authorList>
            <person name="Klenk H.-P."/>
        </authorList>
    </citation>
    <scope>NUCLEOTIDE SEQUENCE [LARGE SCALE GENOMIC DNA]</scope>
    <source>
        <strain evidence="3 4">DSM 45162</strain>
    </source>
</reference>
<evidence type="ECO:0000313" key="3">
    <source>
        <dbReference type="EMBL" id="RZU48681.1"/>
    </source>
</evidence>
<sequence length="273" mass="28591">MTTTAQAPRAARRAADSSAVRHLARGGFICYGIVHLLLAWVALRVAFGHPAREGDQRGALQTLAAQPLGKALVIVVVVGMVALALWQGLVAAIGESGERGRTAVAERVVNGCRAVIYLWLAWTGVLVVRGAGRSPADSQEQATSQLLSATGGRWLVGLVGVVVVGVGLGLLGYGATKRFERRLDTGRMSATMHRTIRRLGVGGYAAKGVAYAAVGVLVIAAAVTYDADKARGLDGALRTLAGQSWGPWLLGLIALGFAAYGIYCFAQARYRKV</sequence>
<feature type="domain" description="DUF1206" evidence="2">
    <location>
        <begin position="203"/>
        <end position="271"/>
    </location>
</feature>
<feature type="domain" description="DUF1206" evidence="2">
    <location>
        <begin position="27"/>
        <end position="92"/>
    </location>
</feature>
<dbReference type="Pfam" id="PF06724">
    <property type="entry name" value="DUF1206"/>
    <property type="match status" value="3"/>
</dbReference>
<feature type="transmembrane region" description="Helical" evidence="1">
    <location>
        <begin position="245"/>
        <end position="266"/>
    </location>
</feature>
<keyword evidence="1" id="KW-0472">Membrane</keyword>
<dbReference type="Proteomes" id="UP000292564">
    <property type="component" value="Unassembled WGS sequence"/>
</dbReference>